<keyword evidence="2" id="KW-1185">Reference proteome</keyword>
<evidence type="ECO:0000313" key="1">
    <source>
        <dbReference type="EMBL" id="KAK9290116.1"/>
    </source>
</evidence>
<protein>
    <submittedName>
        <fullName evidence="1">Uncharacterized protein</fullName>
    </submittedName>
</protein>
<dbReference type="Proteomes" id="UP001415857">
    <property type="component" value="Unassembled WGS sequence"/>
</dbReference>
<proteinExistence type="predicted"/>
<accession>A0AAP0S9K3</accession>
<dbReference type="EMBL" id="JBBPBK010000002">
    <property type="protein sequence ID" value="KAK9290116.1"/>
    <property type="molecule type" value="Genomic_DNA"/>
</dbReference>
<evidence type="ECO:0000313" key="2">
    <source>
        <dbReference type="Proteomes" id="UP001415857"/>
    </source>
</evidence>
<name>A0AAP0S9K3_LIQFO</name>
<comment type="caution">
    <text evidence="1">The sequence shown here is derived from an EMBL/GenBank/DDBJ whole genome shotgun (WGS) entry which is preliminary data.</text>
</comment>
<reference evidence="1 2" key="1">
    <citation type="journal article" date="2024" name="Plant J.">
        <title>Genome sequences and population genomics reveal climatic adaptation and genomic divergence between two closely related sweetgum species.</title>
        <authorList>
            <person name="Xu W.Q."/>
            <person name="Ren C.Q."/>
            <person name="Zhang X.Y."/>
            <person name="Comes H.P."/>
            <person name="Liu X.H."/>
            <person name="Li Y.G."/>
            <person name="Kettle C.J."/>
            <person name="Jalonen R."/>
            <person name="Gaisberger H."/>
            <person name="Ma Y.Z."/>
            <person name="Qiu Y.X."/>
        </authorList>
    </citation>
    <scope>NUCLEOTIDE SEQUENCE [LARGE SCALE GENOMIC DNA]</scope>
    <source>
        <strain evidence="1">Hangzhou</strain>
    </source>
</reference>
<sequence>MHCLDTQPNKEKLIFPLERGLRSSSSLGHLSSNESGLPNPTLAVLFMIIDLWRMKPWMFD</sequence>
<dbReference type="AlphaFoldDB" id="A0AAP0S9K3"/>
<gene>
    <name evidence="1" type="ORF">L1049_008280</name>
</gene>
<organism evidence="1 2">
    <name type="scientific">Liquidambar formosana</name>
    <name type="common">Formosan gum</name>
    <dbReference type="NCBI Taxonomy" id="63359"/>
    <lineage>
        <taxon>Eukaryota</taxon>
        <taxon>Viridiplantae</taxon>
        <taxon>Streptophyta</taxon>
        <taxon>Embryophyta</taxon>
        <taxon>Tracheophyta</taxon>
        <taxon>Spermatophyta</taxon>
        <taxon>Magnoliopsida</taxon>
        <taxon>eudicotyledons</taxon>
        <taxon>Gunneridae</taxon>
        <taxon>Pentapetalae</taxon>
        <taxon>Saxifragales</taxon>
        <taxon>Altingiaceae</taxon>
        <taxon>Liquidambar</taxon>
    </lineage>
</organism>